<dbReference type="InterPro" id="IPR036513">
    <property type="entry name" value="STAS_dom_sf"/>
</dbReference>
<dbReference type="Gene3D" id="3.40.50.10600">
    <property type="entry name" value="SpoIIaa-like domains"/>
    <property type="match status" value="1"/>
</dbReference>
<dbReference type="Proteomes" id="UP000281112">
    <property type="component" value="Unassembled WGS sequence"/>
</dbReference>
<dbReference type="SUPFAM" id="SSF52091">
    <property type="entry name" value="SpoIIaa-like"/>
    <property type="match status" value="1"/>
</dbReference>
<keyword evidence="2" id="KW-1185">Reference proteome</keyword>
<proteinExistence type="predicted"/>
<evidence type="ECO:0000313" key="1">
    <source>
        <dbReference type="EMBL" id="RQW65166.1"/>
    </source>
</evidence>
<dbReference type="Pfam" id="PF11964">
    <property type="entry name" value="SpoIIAA-like"/>
    <property type="match status" value="1"/>
</dbReference>
<dbReference type="InterPro" id="IPR038396">
    <property type="entry name" value="SpoIIAA-like_sf"/>
</dbReference>
<sequence>MNRHSITFGMERYDQQMVLLLSVKGKLTHEDYLDVTPMLESAFSEAGDKHVKMLVDIEDFSGWEARAAWDDFKLGLKHKADFEKIAIYGHKSWQQGVAKIADWFIAGHTKSFENYQSAIIWLTS</sequence>
<comment type="caution">
    <text evidence="1">The sequence shown here is derived from an EMBL/GenBank/DDBJ whole genome shotgun (WGS) entry which is preliminary data.</text>
</comment>
<dbReference type="EMBL" id="RJVQ01000001">
    <property type="protein sequence ID" value="RQW65166.1"/>
    <property type="molecule type" value="Genomic_DNA"/>
</dbReference>
<reference evidence="1 2" key="1">
    <citation type="submission" date="2018-11" db="EMBL/GenBank/DDBJ databases">
        <title>Vibrio LJC006 sp. nov., isolated from seawater during the bloom of the enteromorpha.</title>
        <authorList>
            <person name="Liang J."/>
        </authorList>
    </citation>
    <scope>NUCLEOTIDE SEQUENCE [LARGE SCALE GENOMIC DNA]</scope>
    <source>
        <strain evidence="1 2">LJC006</strain>
    </source>
</reference>
<dbReference type="InterPro" id="IPR021866">
    <property type="entry name" value="SpoIIAA-like"/>
</dbReference>
<accession>A0A3N9UA09</accession>
<name>A0A3N9UA09_9VIBR</name>
<organism evidence="1 2">
    <name type="scientific">Vibrio viridaestus</name>
    <dbReference type="NCBI Taxonomy" id="2487322"/>
    <lineage>
        <taxon>Bacteria</taxon>
        <taxon>Pseudomonadati</taxon>
        <taxon>Pseudomonadota</taxon>
        <taxon>Gammaproteobacteria</taxon>
        <taxon>Vibrionales</taxon>
        <taxon>Vibrionaceae</taxon>
        <taxon>Vibrio</taxon>
    </lineage>
</organism>
<gene>
    <name evidence="1" type="ORF">EES38_00575</name>
</gene>
<dbReference type="AlphaFoldDB" id="A0A3N9UA09"/>
<evidence type="ECO:0000313" key="2">
    <source>
        <dbReference type="Proteomes" id="UP000281112"/>
    </source>
</evidence>
<protein>
    <submittedName>
        <fullName evidence="1">STAS/SEC14 domain-containing protein</fullName>
    </submittedName>
</protein>
<dbReference type="OrthoDB" id="555504at2"/>